<sequence length="265" mass="31261">MNWKRIYIVLGITAVMLSSCGQYQKVLKTEDMAVKYEMAEKLYKQGDYSRAERLFSQIRSHYLGKPQGERILYMLADTYYQKKNYLLAATTYEKLVQQYPRSEKAEEAMFLEGKCYFIESPRYSLDQTDTYKAVDKLQNFIDYYPNSQYMREANNMMIELLTKLQQKSFEIAKGYNKIKDYQAAIKALDNFLIENPGTTFKEEAMYLKLHSAYELAINSVASKEKQRLQDAKLIYEGFVKNYPETHFKEKADKMNSLIIKRINEL</sequence>
<name>A0AAV5AZI0_9FLAO</name>
<accession>A0AAV5AZI0</accession>
<evidence type="ECO:0000256" key="2">
    <source>
        <dbReference type="ARBA" id="ARBA00023136"/>
    </source>
</evidence>
<proteinExistence type="predicted"/>
<dbReference type="Proteomes" id="UP001207736">
    <property type="component" value="Unassembled WGS sequence"/>
</dbReference>
<reference evidence="5 8" key="1">
    <citation type="submission" date="2021-11" db="EMBL/GenBank/DDBJ databases">
        <title>Draft genome sequence of Capnocytophaga sp. strain KC07075 isolated from cat oral cavity.</title>
        <authorList>
            <person name="Suzuki M."/>
            <person name="Imaoka K."/>
            <person name="Kimura M."/>
            <person name="Morikawa S."/>
            <person name="Maeda K."/>
        </authorList>
    </citation>
    <scope>NUCLEOTIDE SEQUENCE</scope>
    <source>
        <strain evidence="5">KC07075</strain>
        <strain evidence="6 8">KC07079</strain>
    </source>
</reference>
<dbReference type="InterPro" id="IPR017689">
    <property type="entry name" value="BamD"/>
</dbReference>
<evidence type="ECO:0000259" key="4">
    <source>
        <dbReference type="Pfam" id="PF13525"/>
    </source>
</evidence>
<evidence type="ECO:0000313" key="7">
    <source>
        <dbReference type="Proteomes" id="UP001207736"/>
    </source>
</evidence>
<dbReference type="Proteomes" id="UP001208692">
    <property type="component" value="Unassembled WGS sequence"/>
</dbReference>
<dbReference type="InterPro" id="IPR011990">
    <property type="entry name" value="TPR-like_helical_dom_sf"/>
</dbReference>
<comment type="caution">
    <text evidence="5">The sequence shown here is derived from an EMBL/GenBank/DDBJ whole genome shotgun (WGS) entry which is preliminary data.</text>
</comment>
<dbReference type="Pfam" id="PF13525">
    <property type="entry name" value="YfiO"/>
    <property type="match status" value="1"/>
</dbReference>
<dbReference type="EMBL" id="BQKA01000030">
    <property type="protein sequence ID" value="GJM50583.1"/>
    <property type="molecule type" value="Genomic_DNA"/>
</dbReference>
<dbReference type="PROSITE" id="PS51257">
    <property type="entry name" value="PROKAR_LIPOPROTEIN"/>
    <property type="match status" value="1"/>
</dbReference>
<evidence type="ECO:0000256" key="1">
    <source>
        <dbReference type="ARBA" id="ARBA00022729"/>
    </source>
</evidence>
<protein>
    <submittedName>
        <fullName evidence="5">Outer membrane protein assembly factor BamD</fullName>
    </submittedName>
</protein>
<dbReference type="EMBL" id="BQKB01000042">
    <property type="protein sequence ID" value="GJM53586.1"/>
    <property type="molecule type" value="Genomic_DNA"/>
</dbReference>
<keyword evidence="8" id="KW-1185">Reference proteome</keyword>
<keyword evidence="2" id="KW-0472">Membrane</keyword>
<evidence type="ECO:0000313" key="6">
    <source>
        <dbReference type="EMBL" id="GJM53586.1"/>
    </source>
</evidence>
<dbReference type="SUPFAM" id="SSF48452">
    <property type="entry name" value="TPR-like"/>
    <property type="match status" value="1"/>
</dbReference>
<evidence type="ECO:0000256" key="3">
    <source>
        <dbReference type="ARBA" id="ARBA00023237"/>
    </source>
</evidence>
<organism evidence="5 7">
    <name type="scientific">Capnocytophaga catalasegens</name>
    <dbReference type="NCBI Taxonomy" id="1004260"/>
    <lineage>
        <taxon>Bacteria</taxon>
        <taxon>Pseudomonadati</taxon>
        <taxon>Bacteroidota</taxon>
        <taxon>Flavobacteriia</taxon>
        <taxon>Flavobacteriales</taxon>
        <taxon>Flavobacteriaceae</taxon>
        <taxon>Capnocytophaga</taxon>
    </lineage>
</organism>
<dbReference type="NCBIfam" id="TIGR03302">
    <property type="entry name" value="OM_YfiO"/>
    <property type="match status" value="1"/>
</dbReference>
<keyword evidence="3" id="KW-0998">Cell outer membrane</keyword>
<gene>
    <name evidence="5" type="primary">bamD</name>
    <name evidence="5" type="ORF">RCZ15_15560</name>
    <name evidence="6" type="ORF">RCZ16_19020</name>
</gene>
<keyword evidence="1" id="KW-0732">Signal</keyword>
<dbReference type="AlphaFoldDB" id="A0AAV5AZI0"/>
<feature type="domain" description="Outer membrane lipoprotein BamD-like" evidence="4">
    <location>
        <begin position="32"/>
        <end position="186"/>
    </location>
</feature>
<dbReference type="InterPro" id="IPR039565">
    <property type="entry name" value="BamD-like"/>
</dbReference>
<dbReference type="Gene3D" id="1.25.40.10">
    <property type="entry name" value="Tetratricopeptide repeat domain"/>
    <property type="match status" value="1"/>
</dbReference>
<evidence type="ECO:0000313" key="8">
    <source>
        <dbReference type="Proteomes" id="UP001208692"/>
    </source>
</evidence>
<evidence type="ECO:0000313" key="5">
    <source>
        <dbReference type="EMBL" id="GJM50583.1"/>
    </source>
</evidence>
<dbReference type="RefSeq" id="WP_264845691.1">
    <property type="nucleotide sequence ID" value="NZ_BPMA01000014.1"/>
</dbReference>